<name>A0ABX1WL45_9FLAO</name>
<protein>
    <submittedName>
        <fullName evidence="1">Uncharacterized protein</fullName>
    </submittedName>
</protein>
<proteinExistence type="predicted"/>
<evidence type="ECO:0000313" key="1">
    <source>
        <dbReference type="EMBL" id="NOJ75394.1"/>
    </source>
</evidence>
<organism evidence="1 2">
    <name type="scientific">Empedobacter stercoris</name>
    <dbReference type="NCBI Taxonomy" id="1628248"/>
    <lineage>
        <taxon>Bacteria</taxon>
        <taxon>Pseudomonadati</taxon>
        <taxon>Bacteroidota</taxon>
        <taxon>Flavobacteriia</taxon>
        <taxon>Flavobacteriales</taxon>
        <taxon>Weeksellaceae</taxon>
        <taxon>Empedobacter</taxon>
    </lineage>
</organism>
<dbReference type="RefSeq" id="WP_171622713.1">
    <property type="nucleotide sequence ID" value="NZ_JABFOQ010000010.1"/>
</dbReference>
<sequence>MLTHQEENSLDQNVLDKLKKFTKQVEMKELKYVIKNLIIEVSRPSEEIGDCNPEYLQKVLYNSFELINFLDEVQEYQTIIDFERKR</sequence>
<dbReference type="Proteomes" id="UP000580344">
    <property type="component" value="Unassembled WGS sequence"/>
</dbReference>
<evidence type="ECO:0000313" key="2">
    <source>
        <dbReference type="Proteomes" id="UP000580344"/>
    </source>
</evidence>
<comment type="caution">
    <text evidence="1">The sequence shown here is derived from an EMBL/GenBank/DDBJ whole genome shotgun (WGS) entry which is preliminary data.</text>
</comment>
<gene>
    <name evidence="1" type="ORF">HMH06_06020</name>
</gene>
<reference evidence="1 2" key="1">
    <citation type="submission" date="2020-05" db="EMBL/GenBank/DDBJ databases">
        <title>Tigecycline resistant gene in Empedobacter stercoris.</title>
        <authorList>
            <person name="Chen Y."/>
            <person name="Cheng Y."/>
            <person name="Zhou K."/>
        </authorList>
    </citation>
    <scope>NUCLEOTIDE SEQUENCE [LARGE SCALE GENOMIC DNA]</scope>
    <source>
        <strain evidence="1 2">ES202</strain>
    </source>
</reference>
<dbReference type="EMBL" id="JABFOQ010000010">
    <property type="protein sequence ID" value="NOJ75394.1"/>
    <property type="molecule type" value="Genomic_DNA"/>
</dbReference>
<accession>A0ABX1WL45</accession>
<keyword evidence="2" id="KW-1185">Reference proteome</keyword>